<evidence type="ECO:0000313" key="6">
    <source>
        <dbReference type="EMBL" id="MDP4535038.1"/>
    </source>
</evidence>
<proteinExistence type="inferred from homology"/>
<keyword evidence="7" id="KW-1185">Reference proteome</keyword>
<dbReference type="CDD" id="cd09988">
    <property type="entry name" value="Formimidoylglutamase"/>
    <property type="match status" value="1"/>
</dbReference>
<gene>
    <name evidence="6" type="ORF">Q3O60_02415</name>
</gene>
<keyword evidence="3" id="KW-0369">Histidine metabolism</keyword>
<dbReference type="PANTHER" id="PTHR11358:SF35">
    <property type="entry name" value="FORMIMIDOYLGLUTAMASE"/>
    <property type="match status" value="1"/>
</dbReference>
<dbReference type="PANTHER" id="PTHR11358">
    <property type="entry name" value="ARGINASE/AGMATINASE"/>
    <property type="match status" value="1"/>
</dbReference>
<protein>
    <submittedName>
        <fullName evidence="6">Formimidoylglutamase</fullName>
    </submittedName>
</protein>
<evidence type="ECO:0000256" key="2">
    <source>
        <dbReference type="ARBA" id="ARBA00022801"/>
    </source>
</evidence>
<evidence type="ECO:0000256" key="4">
    <source>
        <dbReference type="ARBA" id="ARBA00023211"/>
    </source>
</evidence>
<evidence type="ECO:0000256" key="1">
    <source>
        <dbReference type="ARBA" id="ARBA00022723"/>
    </source>
</evidence>
<dbReference type="Pfam" id="PF00491">
    <property type="entry name" value="Arginase"/>
    <property type="match status" value="1"/>
</dbReference>
<dbReference type="SUPFAM" id="SSF52768">
    <property type="entry name" value="Arginase/deacetylase"/>
    <property type="match status" value="1"/>
</dbReference>
<evidence type="ECO:0000256" key="3">
    <source>
        <dbReference type="ARBA" id="ARBA00022808"/>
    </source>
</evidence>
<reference evidence="6 7" key="1">
    <citation type="submission" date="2023-08" db="EMBL/GenBank/DDBJ databases">
        <authorList>
            <person name="Joshi A."/>
            <person name="Thite S."/>
        </authorList>
    </citation>
    <scope>NUCLEOTIDE SEQUENCE [LARGE SCALE GENOMIC DNA]</scope>
    <source>
        <strain evidence="6 7">AC40</strain>
    </source>
</reference>
<evidence type="ECO:0000256" key="5">
    <source>
        <dbReference type="PROSITE-ProRule" id="PRU00742"/>
    </source>
</evidence>
<comment type="similarity">
    <text evidence="5">Belongs to the arginase family.</text>
</comment>
<keyword evidence="2" id="KW-0378">Hydrolase</keyword>
<dbReference type="InterPro" id="IPR006035">
    <property type="entry name" value="Ureohydrolase"/>
</dbReference>
<dbReference type="PROSITE" id="PS51409">
    <property type="entry name" value="ARGINASE_2"/>
    <property type="match status" value="1"/>
</dbReference>
<comment type="caution">
    <text evidence="6">The sequence shown here is derived from an EMBL/GenBank/DDBJ whole genome shotgun (WGS) entry which is preliminary data.</text>
</comment>
<dbReference type="Proteomes" id="UP001231616">
    <property type="component" value="Unassembled WGS sequence"/>
</dbReference>
<keyword evidence="1" id="KW-0479">Metal-binding</keyword>
<name>A0ABT9GVF5_9GAMM</name>
<dbReference type="InterPro" id="IPR023696">
    <property type="entry name" value="Ureohydrolase_dom_sf"/>
</dbReference>
<keyword evidence="4" id="KW-0464">Manganese</keyword>
<dbReference type="EMBL" id="JAUZVZ010000003">
    <property type="protein sequence ID" value="MDP4535038.1"/>
    <property type="molecule type" value="Genomic_DNA"/>
</dbReference>
<dbReference type="Gene3D" id="3.40.800.10">
    <property type="entry name" value="Ureohydrolase domain"/>
    <property type="match status" value="1"/>
</dbReference>
<dbReference type="RefSeq" id="WP_305892311.1">
    <property type="nucleotide sequence ID" value="NZ_JAUZVZ010000003.1"/>
</dbReference>
<accession>A0ABT9GVF5</accession>
<organism evidence="6 7">
    <name type="scientific">Alkalimonas collagenimarina</name>
    <dbReference type="NCBI Taxonomy" id="400390"/>
    <lineage>
        <taxon>Bacteria</taxon>
        <taxon>Pseudomonadati</taxon>
        <taxon>Pseudomonadota</taxon>
        <taxon>Gammaproteobacteria</taxon>
        <taxon>Alkalimonas</taxon>
    </lineage>
</organism>
<evidence type="ECO:0000313" key="7">
    <source>
        <dbReference type="Proteomes" id="UP001231616"/>
    </source>
</evidence>
<sequence length="360" mass="39305">MSLHRYQPTDLELWQKKRPQEERLAEKLLFLSADLPLADALLAARQQHCKVALLGIPEDIGPRANLGLGGADQGWSAFLSVWLNLQANAFSQKIGPVLMAGTVQCDDLQHQANDLDVSQPKQLQQLRALCTELDQRVEDVMVQLFQAGFYVVVIGGGHNNAYPLIKALAAATEQPIHCANLDPHADFRPQEGRHSGNGFSYAWQQQLLANYFVLGLHELKNSQASIDQLQQAGAEFISLQAMFTRQQISWQEALDRCIDFVADSTGSIGIELDTDSIELMPASAFTTVGVSVHQAAQYVHQLAFLPRSRYLHLAEAAPARHPAGQAAGMQHCGQVLAALCDAFMQAKAGLVDSHVDAAIG</sequence>